<sequence length="130" mass="13509">MPEENTLRRRNQHRHFNRAHLDPRFSPSGWDTLPSITAIIPPIAQPSSSSTPPASTAAPPSSAAPPPSSPPVVSSTPSSSSAPPSSAPASSTTPSSTPTPSATLPSVVNTLPSVCFSPSLRLWKFLSIFS</sequence>
<dbReference type="Proteomes" id="UP000814033">
    <property type="component" value="Unassembled WGS sequence"/>
</dbReference>
<organism evidence="1 2">
    <name type="scientific">Auriscalpium vulgare</name>
    <dbReference type="NCBI Taxonomy" id="40419"/>
    <lineage>
        <taxon>Eukaryota</taxon>
        <taxon>Fungi</taxon>
        <taxon>Dikarya</taxon>
        <taxon>Basidiomycota</taxon>
        <taxon>Agaricomycotina</taxon>
        <taxon>Agaricomycetes</taxon>
        <taxon>Russulales</taxon>
        <taxon>Auriscalpiaceae</taxon>
        <taxon>Auriscalpium</taxon>
    </lineage>
</organism>
<dbReference type="EMBL" id="MU275856">
    <property type="protein sequence ID" value="KAI0051019.1"/>
    <property type="molecule type" value="Genomic_DNA"/>
</dbReference>
<keyword evidence="2" id="KW-1185">Reference proteome</keyword>
<protein>
    <submittedName>
        <fullName evidence="1">Uncharacterized protein</fullName>
    </submittedName>
</protein>
<reference evidence="1" key="2">
    <citation type="journal article" date="2022" name="New Phytol.">
        <title>Evolutionary transition to the ectomycorrhizal habit in the genomes of a hyperdiverse lineage of mushroom-forming fungi.</title>
        <authorList>
            <person name="Looney B."/>
            <person name="Miyauchi S."/>
            <person name="Morin E."/>
            <person name="Drula E."/>
            <person name="Courty P.E."/>
            <person name="Kohler A."/>
            <person name="Kuo A."/>
            <person name="LaButti K."/>
            <person name="Pangilinan J."/>
            <person name="Lipzen A."/>
            <person name="Riley R."/>
            <person name="Andreopoulos W."/>
            <person name="He G."/>
            <person name="Johnson J."/>
            <person name="Nolan M."/>
            <person name="Tritt A."/>
            <person name="Barry K.W."/>
            <person name="Grigoriev I.V."/>
            <person name="Nagy L.G."/>
            <person name="Hibbett D."/>
            <person name="Henrissat B."/>
            <person name="Matheny P.B."/>
            <person name="Labbe J."/>
            <person name="Martin F.M."/>
        </authorList>
    </citation>
    <scope>NUCLEOTIDE SEQUENCE</scope>
    <source>
        <strain evidence="1">FP105234-sp</strain>
    </source>
</reference>
<accession>A0ACB8S3F0</accession>
<evidence type="ECO:0000313" key="1">
    <source>
        <dbReference type="EMBL" id="KAI0051019.1"/>
    </source>
</evidence>
<gene>
    <name evidence="1" type="ORF">FA95DRAFT_422098</name>
</gene>
<name>A0ACB8S3F0_9AGAM</name>
<reference evidence="1" key="1">
    <citation type="submission" date="2021-02" db="EMBL/GenBank/DDBJ databases">
        <authorList>
            <consortium name="DOE Joint Genome Institute"/>
            <person name="Ahrendt S."/>
            <person name="Looney B.P."/>
            <person name="Miyauchi S."/>
            <person name="Morin E."/>
            <person name="Drula E."/>
            <person name="Courty P.E."/>
            <person name="Chicoki N."/>
            <person name="Fauchery L."/>
            <person name="Kohler A."/>
            <person name="Kuo A."/>
            <person name="Labutti K."/>
            <person name="Pangilinan J."/>
            <person name="Lipzen A."/>
            <person name="Riley R."/>
            <person name="Andreopoulos W."/>
            <person name="He G."/>
            <person name="Johnson J."/>
            <person name="Barry K.W."/>
            <person name="Grigoriev I.V."/>
            <person name="Nagy L."/>
            <person name="Hibbett D."/>
            <person name="Henrissat B."/>
            <person name="Matheny P.B."/>
            <person name="Labbe J."/>
            <person name="Martin F."/>
        </authorList>
    </citation>
    <scope>NUCLEOTIDE SEQUENCE</scope>
    <source>
        <strain evidence="1">FP105234-sp</strain>
    </source>
</reference>
<proteinExistence type="predicted"/>
<evidence type="ECO:0000313" key="2">
    <source>
        <dbReference type="Proteomes" id="UP000814033"/>
    </source>
</evidence>
<comment type="caution">
    <text evidence="1">The sequence shown here is derived from an EMBL/GenBank/DDBJ whole genome shotgun (WGS) entry which is preliminary data.</text>
</comment>